<evidence type="ECO:0000313" key="3">
    <source>
        <dbReference type="Proteomes" id="UP001597402"/>
    </source>
</evidence>
<gene>
    <name evidence="2" type="ORF">ACFSHS_07885</name>
</gene>
<reference evidence="3" key="1">
    <citation type="journal article" date="2019" name="Int. J. Syst. Evol. Microbiol.">
        <title>The Global Catalogue of Microorganisms (GCM) 10K type strain sequencing project: providing services to taxonomists for standard genome sequencing and annotation.</title>
        <authorList>
            <consortium name="The Broad Institute Genomics Platform"/>
            <consortium name="The Broad Institute Genome Sequencing Center for Infectious Disease"/>
            <person name="Wu L."/>
            <person name="Ma J."/>
        </authorList>
    </citation>
    <scope>NUCLEOTIDE SEQUENCE [LARGE SCALE GENOMIC DNA]</scope>
    <source>
        <strain evidence="3">JCM 3338</strain>
    </source>
</reference>
<proteinExistence type="predicted"/>
<organism evidence="2 3">
    <name type="scientific">Blastococcus deserti</name>
    <dbReference type="NCBI Taxonomy" id="2259033"/>
    <lineage>
        <taxon>Bacteria</taxon>
        <taxon>Bacillati</taxon>
        <taxon>Actinomycetota</taxon>
        <taxon>Actinomycetes</taxon>
        <taxon>Geodermatophilales</taxon>
        <taxon>Geodermatophilaceae</taxon>
        <taxon>Blastococcus</taxon>
    </lineage>
</organism>
<accession>A0ABW4X9R0</accession>
<comment type="caution">
    <text evidence="2">The sequence shown here is derived from an EMBL/GenBank/DDBJ whole genome shotgun (WGS) entry which is preliminary data.</text>
</comment>
<evidence type="ECO:0000313" key="2">
    <source>
        <dbReference type="EMBL" id="MFD2091496.1"/>
    </source>
</evidence>
<sequence>MSYLGWPRFHFAGTFVADPSTVNNDPVHYDNDSFDRAKSWVQGGDGWWNPDGRHSFRFENVTVRSAIGEDGQAVDGDPVVGLRFVTRGITPAKLVDLDPDQQLVSQIFGMQVALSDGAGNLLVQGAMRPVAFTDIWRRGVTGSGDEAACAAYQSTLETTEWADQQTSQFLGRLRDAAGGRPLAIKFNVDGYSMSATRPDGTPNPRFTRGRVVGTVGIAGDGEPRHTVVGRQFGSVGPPPGDNSPGFRPPGGVNYFPGVVDTGARKVRLDLGNALPAATAGGPPQDIGELVLGCHAGDGTVTEVAPIDYRAAGWYETTAGIVDLPAGRTLRDDEVARLEAGRLLLVARRDGQQRTVIEEAPVHVRADEFVARLDPGEEWVVRLHVSERGRPLPGARVSLFHLRTRDPEASAQFPTQGLTFPESVTSDAHGIAQVTLRAGDPGNLRFFYFGDRRQHVDGQVYRVGYRIEGGTQPNPSNVLSVLVWNRFVPDEPPTWFGSMRDVFVQYGNLYPWMTKFGPQLDLALYEAIAAQRESVIEVLNRPVADSRYMPVSRDLSGSRRTAMLTWLTSPGPDGKPLLGEQRESDALEVAPAPPPETIRRGGPDPALGGKTAAAQRLGLDLP</sequence>
<keyword evidence="3" id="KW-1185">Reference proteome</keyword>
<dbReference type="EMBL" id="JBHUHP010000008">
    <property type="protein sequence ID" value="MFD2091496.1"/>
    <property type="molecule type" value="Genomic_DNA"/>
</dbReference>
<dbReference type="RefSeq" id="WP_376873834.1">
    <property type="nucleotide sequence ID" value="NZ_JBHUHP010000008.1"/>
</dbReference>
<dbReference type="Proteomes" id="UP001597402">
    <property type="component" value="Unassembled WGS sequence"/>
</dbReference>
<name>A0ABW4X9R0_9ACTN</name>
<protein>
    <submittedName>
        <fullName evidence="2">Uncharacterized protein</fullName>
    </submittedName>
</protein>
<evidence type="ECO:0000256" key="1">
    <source>
        <dbReference type="SAM" id="MobiDB-lite"/>
    </source>
</evidence>
<feature type="region of interest" description="Disordered" evidence="1">
    <location>
        <begin position="567"/>
        <end position="621"/>
    </location>
</feature>